<proteinExistence type="predicted"/>
<reference evidence="1 2" key="2">
    <citation type="journal article" date="2022" name="Mol. Ecol. Resour.">
        <title>The genomes of chicory, endive, great burdock and yacon provide insights into Asteraceae paleo-polyploidization history and plant inulin production.</title>
        <authorList>
            <person name="Fan W."/>
            <person name="Wang S."/>
            <person name="Wang H."/>
            <person name="Wang A."/>
            <person name="Jiang F."/>
            <person name="Liu H."/>
            <person name="Zhao H."/>
            <person name="Xu D."/>
            <person name="Zhang Y."/>
        </authorList>
    </citation>
    <scope>NUCLEOTIDE SEQUENCE [LARGE SCALE GENOMIC DNA]</scope>
    <source>
        <strain evidence="2">cv. Niubang</strain>
    </source>
</reference>
<organism evidence="1 2">
    <name type="scientific">Arctium lappa</name>
    <name type="common">Greater burdock</name>
    <name type="synonym">Lappa major</name>
    <dbReference type="NCBI Taxonomy" id="4217"/>
    <lineage>
        <taxon>Eukaryota</taxon>
        <taxon>Viridiplantae</taxon>
        <taxon>Streptophyta</taxon>
        <taxon>Embryophyta</taxon>
        <taxon>Tracheophyta</taxon>
        <taxon>Spermatophyta</taxon>
        <taxon>Magnoliopsida</taxon>
        <taxon>eudicotyledons</taxon>
        <taxon>Gunneridae</taxon>
        <taxon>Pentapetalae</taxon>
        <taxon>asterids</taxon>
        <taxon>campanulids</taxon>
        <taxon>Asterales</taxon>
        <taxon>Asteraceae</taxon>
        <taxon>Carduoideae</taxon>
        <taxon>Cardueae</taxon>
        <taxon>Arctiinae</taxon>
        <taxon>Arctium</taxon>
    </lineage>
</organism>
<sequence>MGRLKAYVCDNLADHMVGNVYVQFREEEYAAKALKNLSGRYYAGLPIIVDFSPVTDFQEGGTGGTREQALSIEENVAEDTGVQFGKVVNKDGPKLSNRTGKGNKQNSVRRMMMVSIITMGAIIIQGRVTDTTISSQSNMSTELFVCLLSG</sequence>
<name>A0ACB9FCX4_ARCLA</name>
<keyword evidence="2" id="KW-1185">Reference proteome</keyword>
<comment type="caution">
    <text evidence="1">The sequence shown here is derived from an EMBL/GenBank/DDBJ whole genome shotgun (WGS) entry which is preliminary data.</text>
</comment>
<reference evidence="2" key="1">
    <citation type="journal article" date="2022" name="Mol. Ecol. Resour.">
        <title>The genomes of chicory, endive, great burdock and yacon provide insights into Asteraceae palaeo-polyploidization history and plant inulin production.</title>
        <authorList>
            <person name="Fan W."/>
            <person name="Wang S."/>
            <person name="Wang H."/>
            <person name="Wang A."/>
            <person name="Jiang F."/>
            <person name="Liu H."/>
            <person name="Zhao H."/>
            <person name="Xu D."/>
            <person name="Zhang Y."/>
        </authorList>
    </citation>
    <scope>NUCLEOTIDE SEQUENCE [LARGE SCALE GENOMIC DNA]</scope>
    <source>
        <strain evidence="2">cv. Niubang</strain>
    </source>
</reference>
<accession>A0ACB9FCX4</accession>
<gene>
    <name evidence="1" type="ORF">L6452_00239</name>
</gene>
<protein>
    <submittedName>
        <fullName evidence="1">Uncharacterized protein</fullName>
    </submittedName>
</protein>
<evidence type="ECO:0000313" key="2">
    <source>
        <dbReference type="Proteomes" id="UP001055879"/>
    </source>
</evidence>
<dbReference type="Proteomes" id="UP001055879">
    <property type="component" value="Linkage Group LG01"/>
</dbReference>
<dbReference type="EMBL" id="CM042047">
    <property type="protein sequence ID" value="KAI3769139.1"/>
    <property type="molecule type" value="Genomic_DNA"/>
</dbReference>
<evidence type="ECO:0000313" key="1">
    <source>
        <dbReference type="EMBL" id="KAI3769139.1"/>
    </source>
</evidence>